<keyword evidence="3 6" id="KW-1133">Transmembrane helix</keyword>
<feature type="transmembrane region" description="Helical" evidence="6">
    <location>
        <begin position="157"/>
        <end position="178"/>
    </location>
</feature>
<feature type="transmembrane region" description="Helical" evidence="6">
    <location>
        <begin position="91"/>
        <end position="110"/>
    </location>
</feature>
<feature type="transmembrane region" description="Helical" evidence="6">
    <location>
        <begin position="365"/>
        <end position="383"/>
    </location>
</feature>
<evidence type="ECO:0000256" key="2">
    <source>
        <dbReference type="ARBA" id="ARBA00022692"/>
    </source>
</evidence>
<dbReference type="AlphaFoldDB" id="A0A8H5D6X1"/>
<dbReference type="Pfam" id="PF01740">
    <property type="entry name" value="STAS"/>
    <property type="match status" value="1"/>
</dbReference>
<feature type="transmembrane region" description="Helical" evidence="6">
    <location>
        <begin position="418"/>
        <end position="439"/>
    </location>
</feature>
<dbReference type="Pfam" id="PF00916">
    <property type="entry name" value="Sulfate_transp"/>
    <property type="match status" value="1"/>
</dbReference>
<evidence type="ECO:0000256" key="3">
    <source>
        <dbReference type="ARBA" id="ARBA00022989"/>
    </source>
</evidence>
<evidence type="ECO:0000256" key="6">
    <source>
        <dbReference type="SAM" id="Phobius"/>
    </source>
</evidence>
<proteinExistence type="predicted"/>
<evidence type="ECO:0000256" key="4">
    <source>
        <dbReference type="ARBA" id="ARBA00023136"/>
    </source>
</evidence>
<dbReference type="InterPro" id="IPR011547">
    <property type="entry name" value="SLC26A/SulP_dom"/>
</dbReference>
<feature type="transmembrane region" description="Helical" evidence="6">
    <location>
        <begin position="445"/>
        <end position="462"/>
    </location>
</feature>
<keyword evidence="9" id="KW-1185">Reference proteome</keyword>
<feature type="region of interest" description="Disordered" evidence="5">
    <location>
        <begin position="548"/>
        <end position="568"/>
    </location>
</feature>
<feature type="transmembrane region" description="Helical" evidence="6">
    <location>
        <begin position="32"/>
        <end position="54"/>
    </location>
</feature>
<dbReference type="InterPro" id="IPR002645">
    <property type="entry name" value="STAS_dom"/>
</dbReference>
<dbReference type="PANTHER" id="PTHR11814">
    <property type="entry name" value="SULFATE TRANSPORTER"/>
    <property type="match status" value="1"/>
</dbReference>
<gene>
    <name evidence="8" type="ORF">D9756_006948</name>
</gene>
<evidence type="ECO:0000313" key="8">
    <source>
        <dbReference type="EMBL" id="KAF5354294.1"/>
    </source>
</evidence>
<dbReference type="Gene3D" id="3.30.750.24">
    <property type="entry name" value="STAS domain"/>
    <property type="match status" value="1"/>
</dbReference>
<comment type="subcellular location">
    <subcellularLocation>
        <location evidence="1">Membrane</location>
        <topology evidence="1">Multi-pass membrane protein</topology>
    </subcellularLocation>
</comment>
<dbReference type="NCBIfam" id="TIGR00815">
    <property type="entry name" value="sulP"/>
    <property type="match status" value="1"/>
</dbReference>
<dbReference type="OrthoDB" id="288203at2759"/>
<feature type="domain" description="STAS" evidence="7">
    <location>
        <begin position="507"/>
        <end position="633"/>
    </location>
</feature>
<keyword evidence="2 6" id="KW-0812">Transmembrane</keyword>
<dbReference type="GO" id="GO:0008271">
    <property type="term" value="F:secondary active sulfate transmembrane transporter activity"/>
    <property type="evidence" value="ECO:0007669"/>
    <property type="project" value="InterPro"/>
</dbReference>
<feature type="transmembrane region" description="Helical" evidence="6">
    <location>
        <begin position="237"/>
        <end position="258"/>
    </location>
</feature>
<feature type="compositionally biased region" description="Basic and acidic residues" evidence="5">
    <location>
        <begin position="667"/>
        <end position="680"/>
    </location>
</feature>
<feature type="transmembrane region" description="Helical" evidence="6">
    <location>
        <begin position="199"/>
        <end position="217"/>
    </location>
</feature>
<evidence type="ECO:0000256" key="1">
    <source>
        <dbReference type="ARBA" id="ARBA00004141"/>
    </source>
</evidence>
<dbReference type="PROSITE" id="PS01130">
    <property type="entry name" value="SLC26A"/>
    <property type="match status" value="1"/>
</dbReference>
<sequence>MVKKAGRRIVHYPDHGPGVQVISTKDWLSRFWLIHLGWLSGDLIAGLTVGIVVVPQGMSYAQVATLPPEYGLYTSIVGVFLYGFFGTSKDVSIGPTAVMSLTIGIMIQHVKAQHPGEWDSPTIATTAGLVSGCIVLGMGLLRLGWLVDFIPMPTISGFMTGSAITIVAGQLPGLLGITGFDTREATFKVIINTLRRLPYSKLDAAWGLSGLFALYAIKHSCAWATQRWPRRARVFFILNVMRNAIAIVVLTIAAWLYCRRRRDSNGNYPIRILKDIPPGLQHIAAPRIEGKLLSALASQIPATAIISFLEHIAIAKCFGRLTGYKINPNQELIAIGVSNAVGSCFGAFPATGSFSRSALSQKSGVRTPLSGIFVSFVVIIALYGLTKAFFWIPNAALCAVIIHAVADLVESPHEVYRFWYISPLEFFVWLATVLITIFVSLEDGIYFSIGISLALLLIRISHPRGSFMGKVSLESGNGQQKEIREVFIPSKHNGVNNPNIKVIPPAPGVLVYRFEESYLYPNSSILNTTIVDYVKENMRRGKDFNSVQLSDRPWNDSGPSDGSGLGQVKNERKPWLHAVVLDFSAVSQLDTTATQALIDARTEIERWTDYPVEFHFSSILSPWISRALISGGFGYGTSHAKIASGIAPTSVYWDRRQSDQTSSRSVSDIEKGESETDIRPDQSGAELGDWEVLLPEETPFFHPDITSAVRAAESGLYRVTNFGHEEIERESRVN</sequence>
<keyword evidence="4 6" id="KW-0472">Membrane</keyword>
<protein>
    <recommendedName>
        <fullName evidence="7">STAS domain-containing protein</fullName>
    </recommendedName>
</protein>
<name>A0A8H5D6X1_9AGAR</name>
<feature type="transmembrane region" description="Helical" evidence="6">
    <location>
        <begin position="122"/>
        <end position="145"/>
    </location>
</feature>
<reference evidence="8 9" key="1">
    <citation type="journal article" date="2020" name="ISME J.">
        <title>Uncovering the hidden diversity of litter-decomposition mechanisms in mushroom-forming fungi.</title>
        <authorList>
            <person name="Floudas D."/>
            <person name="Bentzer J."/>
            <person name="Ahren D."/>
            <person name="Johansson T."/>
            <person name="Persson P."/>
            <person name="Tunlid A."/>
        </authorList>
    </citation>
    <scope>NUCLEOTIDE SEQUENCE [LARGE SCALE GENOMIC DNA]</scope>
    <source>
        <strain evidence="8 9">CBS 146.42</strain>
    </source>
</reference>
<organism evidence="8 9">
    <name type="scientific">Leucocoprinus leucothites</name>
    <dbReference type="NCBI Taxonomy" id="201217"/>
    <lineage>
        <taxon>Eukaryota</taxon>
        <taxon>Fungi</taxon>
        <taxon>Dikarya</taxon>
        <taxon>Basidiomycota</taxon>
        <taxon>Agaricomycotina</taxon>
        <taxon>Agaricomycetes</taxon>
        <taxon>Agaricomycetidae</taxon>
        <taxon>Agaricales</taxon>
        <taxon>Agaricineae</taxon>
        <taxon>Agaricaceae</taxon>
        <taxon>Leucocoprinus</taxon>
    </lineage>
</organism>
<dbReference type="GO" id="GO:0016020">
    <property type="term" value="C:membrane"/>
    <property type="evidence" value="ECO:0007669"/>
    <property type="project" value="UniProtKB-SubCell"/>
</dbReference>
<dbReference type="PROSITE" id="PS50801">
    <property type="entry name" value="STAS"/>
    <property type="match status" value="1"/>
</dbReference>
<dbReference type="InterPro" id="IPR018045">
    <property type="entry name" value="S04_transporter_CS"/>
</dbReference>
<dbReference type="Proteomes" id="UP000559027">
    <property type="component" value="Unassembled WGS sequence"/>
</dbReference>
<dbReference type="EMBL" id="JAACJO010000009">
    <property type="protein sequence ID" value="KAF5354294.1"/>
    <property type="molecule type" value="Genomic_DNA"/>
</dbReference>
<feature type="transmembrane region" description="Helical" evidence="6">
    <location>
        <begin position="389"/>
        <end position="406"/>
    </location>
</feature>
<comment type="caution">
    <text evidence="8">The sequence shown here is derived from an EMBL/GenBank/DDBJ whole genome shotgun (WGS) entry which is preliminary data.</text>
</comment>
<feature type="transmembrane region" description="Helical" evidence="6">
    <location>
        <begin position="66"/>
        <end position="85"/>
    </location>
</feature>
<evidence type="ECO:0000259" key="7">
    <source>
        <dbReference type="PROSITE" id="PS50801"/>
    </source>
</evidence>
<dbReference type="CDD" id="cd07042">
    <property type="entry name" value="STAS_SulP_like_sulfate_transporter"/>
    <property type="match status" value="1"/>
</dbReference>
<dbReference type="InterPro" id="IPR036513">
    <property type="entry name" value="STAS_dom_sf"/>
</dbReference>
<feature type="region of interest" description="Disordered" evidence="5">
    <location>
        <begin position="654"/>
        <end position="685"/>
    </location>
</feature>
<evidence type="ECO:0000256" key="5">
    <source>
        <dbReference type="SAM" id="MobiDB-lite"/>
    </source>
</evidence>
<accession>A0A8H5D6X1</accession>
<evidence type="ECO:0000313" key="9">
    <source>
        <dbReference type="Proteomes" id="UP000559027"/>
    </source>
</evidence>
<dbReference type="InterPro" id="IPR001902">
    <property type="entry name" value="SLC26A/SulP_fam"/>
</dbReference>